<dbReference type="AlphaFoldDB" id="A0AA88Q9C1"/>
<accession>A0AA88Q9C1</accession>
<keyword evidence="1" id="KW-1133">Transmembrane helix</keyword>
<gene>
    <name evidence="2" type="ORF">Q8A67_001546</name>
</gene>
<evidence type="ECO:0000313" key="2">
    <source>
        <dbReference type="EMBL" id="KAK2917172.1"/>
    </source>
</evidence>
<comment type="caution">
    <text evidence="2">The sequence shown here is derived from an EMBL/GenBank/DDBJ whole genome shotgun (WGS) entry which is preliminary data.</text>
</comment>
<dbReference type="Proteomes" id="UP001187343">
    <property type="component" value="Unassembled WGS sequence"/>
</dbReference>
<keyword evidence="1" id="KW-0812">Transmembrane</keyword>
<name>A0AA88Q9C1_9TELE</name>
<evidence type="ECO:0000313" key="3">
    <source>
        <dbReference type="Proteomes" id="UP001187343"/>
    </source>
</evidence>
<dbReference type="EMBL" id="JAUYZG010000001">
    <property type="protein sequence ID" value="KAK2917172.1"/>
    <property type="molecule type" value="Genomic_DNA"/>
</dbReference>
<proteinExistence type="predicted"/>
<keyword evidence="3" id="KW-1185">Reference proteome</keyword>
<feature type="transmembrane region" description="Helical" evidence="1">
    <location>
        <begin position="65"/>
        <end position="83"/>
    </location>
</feature>
<organism evidence="2 3">
    <name type="scientific">Cirrhinus molitorella</name>
    <name type="common">mud carp</name>
    <dbReference type="NCBI Taxonomy" id="172907"/>
    <lineage>
        <taxon>Eukaryota</taxon>
        <taxon>Metazoa</taxon>
        <taxon>Chordata</taxon>
        <taxon>Craniata</taxon>
        <taxon>Vertebrata</taxon>
        <taxon>Euteleostomi</taxon>
        <taxon>Actinopterygii</taxon>
        <taxon>Neopterygii</taxon>
        <taxon>Teleostei</taxon>
        <taxon>Ostariophysi</taxon>
        <taxon>Cypriniformes</taxon>
        <taxon>Cyprinidae</taxon>
        <taxon>Labeoninae</taxon>
        <taxon>Labeonini</taxon>
        <taxon>Cirrhinus</taxon>
    </lineage>
</organism>
<keyword evidence="1" id="KW-0472">Membrane</keyword>
<protein>
    <submittedName>
        <fullName evidence="2">Uncharacterized protein</fullName>
    </submittedName>
</protein>
<reference evidence="2" key="1">
    <citation type="submission" date="2023-08" db="EMBL/GenBank/DDBJ databases">
        <title>Chromosome-level Genome Assembly of mud carp (Cirrhinus molitorella).</title>
        <authorList>
            <person name="Liu H."/>
        </authorList>
    </citation>
    <scope>NUCLEOTIDE SEQUENCE</scope>
    <source>
        <strain evidence="2">Prfri</strain>
        <tissue evidence="2">Muscle</tissue>
    </source>
</reference>
<evidence type="ECO:0000256" key="1">
    <source>
        <dbReference type="SAM" id="Phobius"/>
    </source>
</evidence>
<sequence length="222" mass="24306">MRGYNHSRSMPSLFRFLAYDRLLTSAVQCSLPELRGFALLSCDSALCTIGYLDPFSYHWWNLKKFFPACLLLVVQAVGLYIHLVQTNLLQMAVAHLGLDKCVQPPQTIVFFKQNADSTFAMPPCKDFVAESSSALTGSSVSKRRSKTAHTFASMAEADFIGVGRAPEIEQPVAALVVSPDEAVRGNVRCPSAQCGRTDTLLKKVCSLLNSGREYHLPAAACL</sequence>